<reference evidence="2" key="4">
    <citation type="submission" date="2019-03" db="UniProtKB">
        <authorList>
            <consortium name="EnsemblPlants"/>
        </authorList>
    </citation>
    <scope>IDENTIFICATION</scope>
</reference>
<reference evidence="3" key="2">
    <citation type="journal article" date="2017" name="Nat. Plants">
        <title>The Aegilops tauschii genome reveals multiple impacts of transposons.</title>
        <authorList>
            <person name="Zhao G."/>
            <person name="Zou C."/>
            <person name="Li K."/>
            <person name="Wang K."/>
            <person name="Li T."/>
            <person name="Gao L."/>
            <person name="Zhang X."/>
            <person name="Wang H."/>
            <person name="Yang Z."/>
            <person name="Liu X."/>
            <person name="Jiang W."/>
            <person name="Mao L."/>
            <person name="Kong X."/>
            <person name="Jiao Y."/>
            <person name="Jia J."/>
        </authorList>
    </citation>
    <scope>NUCLEOTIDE SEQUENCE [LARGE SCALE GENOMIC DNA]</scope>
    <source>
        <strain evidence="3">cv. AL8/78</strain>
    </source>
</reference>
<dbReference type="EnsemblPlants" id="AET2Gv21060200.2">
    <property type="protein sequence ID" value="AET2Gv21060200.2"/>
    <property type="gene ID" value="AET2Gv21060200"/>
</dbReference>
<protein>
    <recommendedName>
        <fullName evidence="4">t-SNARE coiled-coil homology domain-containing protein</fullName>
    </recommendedName>
</protein>
<evidence type="ECO:0000256" key="1">
    <source>
        <dbReference type="SAM" id="MobiDB-lite"/>
    </source>
</evidence>
<accession>A0A453D250</accession>
<dbReference type="Gene3D" id="1.20.5.110">
    <property type="match status" value="1"/>
</dbReference>
<reference evidence="3" key="1">
    <citation type="journal article" date="2014" name="Science">
        <title>Ancient hybridizations among the ancestral genomes of bread wheat.</title>
        <authorList>
            <consortium name="International Wheat Genome Sequencing Consortium,"/>
            <person name="Marcussen T."/>
            <person name="Sandve S.R."/>
            <person name="Heier L."/>
            <person name="Spannagl M."/>
            <person name="Pfeifer M."/>
            <person name="Jakobsen K.S."/>
            <person name="Wulff B.B."/>
            <person name="Steuernagel B."/>
            <person name="Mayer K.F."/>
            <person name="Olsen O.A."/>
        </authorList>
    </citation>
    <scope>NUCLEOTIDE SEQUENCE [LARGE SCALE GENOMIC DNA]</scope>
    <source>
        <strain evidence="3">cv. AL8/78</strain>
    </source>
</reference>
<reference evidence="2" key="5">
    <citation type="journal article" date="2021" name="G3 (Bethesda)">
        <title>Aegilops tauschii genome assembly Aet v5.0 features greater sequence contiguity and improved annotation.</title>
        <authorList>
            <person name="Wang L."/>
            <person name="Zhu T."/>
            <person name="Rodriguez J.C."/>
            <person name="Deal K.R."/>
            <person name="Dubcovsky J."/>
            <person name="McGuire P.E."/>
            <person name="Lux T."/>
            <person name="Spannagl M."/>
            <person name="Mayer K.F.X."/>
            <person name="Baldrich P."/>
            <person name="Meyers B.C."/>
            <person name="Huo N."/>
            <person name="Gu Y.Q."/>
            <person name="Zhou H."/>
            <person name="Devos K.M."/>
            <person name="Bennetzen J.L."/>
            <person name="Unver T."/>
            <person name="Budak H."/>
            <person name="Gulick P.J."/>
            <person name="Galiba G."/>
            <person name="Kalapos B."/>
            <person name="Nelson D.R."/>
            <person name="Li P."/>
            <person name="You F.M."/>
            <person name="Luo M.C."/>
            <person name="Dvorak J."/>
        </authorList>
    </citation>
    <scope>NUCLEOTIDE SEQUENCE [LARGE SCALE GENOMIC DNA]</scope>
    <source>
        <strain evidence="2">cv. AL8/78</strain>
    </source>
</reference>
<feature type="compositionally biased region" description="Low complexity" evidence="1">
    <location>
        <begin position="30"/>
        <end position="41"/>
    </location>
</feature>
<organism evidence="2 3">
    <name type="scientific">Aegilops tauschii subsp. strangulata</name>
    <name type="common">Goatgrass</name>
    <dbReference type="NCBI Taxonomy" id="200361"/>
    <lineage>
        <taxon>Eukaryota</taxon>
        <taxon>Viridiplantae</taxon>
        <taxon>Streptophyta</taxon>
        <taxon>Embryophyta</taxon>
        <taxon>Tracheophyta</taxon>
        <taxon>Spermatophyta</taxon>
        <taxon>Magnoliopsida</taxon>
        <taxon>Liliopsida</taxon>
        <taxon>Poales</taxon>
        <taxon>Poaceae</taxon>
        <taxon>BOP clade</taxon>
        <taxon>Pooideae</taxon>
        <taxon>Triticodae</taxon>
        <taxon>Triticeae</taxon>
        <taxon>Triticinae</taxon>
        <taxon>Aegilops</taxon>
    </lineage>
</organism>
<feature type="compositionally biased region" description="Basic and acidic residues" evidence="1">
    <location>
        <begin position="51"/>
        <end position="80"/>
    </location>
</feature>
<feature type="compositionally biased region" description="Basic and acidic residues" evidence="1">
    <location>
        <begin position="115"/>
        <end position="128"/>
    </location>
</feature>
<proteinExistence type="predicted"/>
<name>A0A453D250_AEGTS</name>
<sequence>KTWKAPSPPFPSPVLSSSPFCFARQQPAARRLLSHPPQSSPRSRRSGRRPGRGDDGDRHPHAGGRHLPEVRQVRRREAQRRQRRRRGPLRPPLWLHRRRDLLVRRESGGGEAGEEPGHGRCAQHRDPPHQGQAPRGGPVQAAAPRAQEDGNFDDEYFKGTEESNKFRQEYEMHRMKQDEGLDVIGEGLATLKNMASDMNEVASRACFLVIR</sequence>
<dbReference type="CDD" id="cd15841">
    <property type="entry name" value="SNARE_Qc"/>
    <property type="match status" value="1"/>
</dbReference>
<evidence type="ECO:0008006" key="4">
    <source>
        <dbReference type="Google" id="ProtNLM"/>
    </source>
</evidence>
<dbReference type="Gramene" id="AET2Gv21060200.2">
    <property type="protein sequence ID" value="AET2Gv21060200.2"/>
    <property type="gene ID" value="AET2Gv21060200"/>
</dbReference>
<dbReference type="Proteomes" id="UP000015105">
    <property type="component" value="Chromosome 2D"/>
</dbReference>
<evidence type="ECO:0000313" key="3">
    <source>
        <dbReference type="Proteomes" id="UP000015105"/>
    </source>
</evidence>
<feature type="region of interest" description="Disordered" evidence="1">
    <location>
        <begin position="25"/>
        <end position="157"/>
    </location>
</feature>
<evidence type="ECO:0000313" key="2">
    <source>
        <dbReference type="EnsemblPlants" id="AET2Gv21060200.2"/>
    </source>
</evidence>
<keyword evidence="3" id="KW-1185">Reference proteome</keyword>
<reference evidence="2" key="3">
    <citation type="journal article" date="2017" name="Nature">
        <title>Genome sequence of the progenitor of the wheat D genome Aegilops tauschii.</title>
        <authorList>
            <person name="Luo M.C."/>
            <person name="Gu Y.Q."/>
            <person name="Puiu D."/>
            <person name="Wang H."/>
            <person name="Twardziok S.O."/>
            <person name="Deal K.R."/>
            <person name="Huo N."/>
            <person name="Zhu T."/>
            <person name="Wang L."/>
            <person name="Wang Y."/>
            <person name="McGuire P.E."/>
            <person name="Liu S."/>
            <person name="Long H."/>
            <person name="Ramasamy R.K."/>
            <person name="Rodriguez J.C."/>
            <person name="Van S.L."/>
            <person name="Yuan L."/>
            <person name="Wang Z."/>
            <person name="Xia Z."/>
            <person name="Xiao L."/>
            <person name="Anderson O.D."/>
            <person name="Ouyang S."/>
            <person name="Liang Y."/>
            <person name="Zimin A.V."/>
            <person name="Pertea G."/>
            <person name="Qi P."/>
            <person name="Bennetzen J.L."/>
            <person name="Dai X."/>
            <person name="Dawson M.W."/>
            <person name="Muller H.G."/>
            <person name="Kugler K."/>
            <person name="Rivarola-Duarte L."/>
            <person name="Spannagl M."/>
            <person name="Mayer K.F.X."/>
            <person name="Lu F.H."/>
            <person name="Bevan M.W."/>
            <person name="Leroy P."/>
            <person name="Li P."/>
            <person name="You F.M."/>
            <person name="Sun Q."/>
            <person name="Liu Z."/>
            <person name="Lyons E."/>
            <person name="Wicker T."/>
            <person name="Salzberg S.L."/>
            <person name="Devos K.M."/>
            <person name="Dvorak J."/>
        </authorList>
    </citation>
    <scope>NUCLEOTIDE SEQUENCE [LARGE SCALE GENOMIC DNA]</scope>
    <source>
        <strain evidence="2">cv. AL8/78</strain>
    </source>
</reference>
<dbReference type="AlphaFoldDB" id="A0A453D250"/>